<dbReference type="GO" id="GO:0005524">
    <property type="term" value="F:ATP binding"/>
    <property type="evidence" value="ECO:0007669"/>
    <property type="project" value="InterPro"/>
</dbReference>
<dbReference type="PROSITE" id="PS50011">
    <property type="entry name" value="PROTEIN_KINASE_DOM"/>
    <property type="match status" value="1"/>
</dbReference>
<dbReference type="Proteomes" id="UP000220900">
    <property type="component" value="Unassembled WGS sequence"/>
</dbReference>
<dbReference type="SUPFAM" id="SSF56112">
    <property type="entry name" value="Protein kinase-like (PK-like)"/>
    <property type="match status" value="1"/>
</dbReference>
<keyword evidence="2" id="KW-0808">Transferase</keyword>
<dbReference type="Gene3D" id="3.90.1200.10">
    <property type="match status" value="1"/>
</dbReference>
<reference evidence="2 3" key="1">
    <citation type="submission" date="2017-09" db="EMBL/GenBank/DDBJ databases">
        <title>Large-scale bioinformatics analysis of Bacillus genomes uncovers conserved roles of natural products in bacterial physiology.</title>
        <authorList>
            <consortium name="Agbiome Team Llc"/>
            <person name="Bleich R.M."/>
            <person name="Grubbs K.J."/>
            <person name="Santa Maria K.C."/>
            <person name="Allen S.E."/>
            <person name="Farag S."/>
            <person name="Shank E.A."/>
            <person name="Bowers A."/>
        </authorList>
    </citation>
    <scope>NUCLEOTIDE SEQUENCE [LARGE SCALE GENOMIC DNA]</scope>
    <source>
        <strain evidence="2 3">AFS002368</strain>
    </source>
</reference>
<gene>
    <name evidence="2" type="ORF">CN491_26385</name>
</gene>
<name>A0A2B2G142_BACCE</name>
<dbReference type="InterPro" id="IPR002575">
    <property type="entry name" value="Aminoglycoside_PTrfase"/>
</dbReference>
<feature type="domain" description="Protein kinase" evidence="1">
    <location>
        <begin position="1"/>
        <end position="274"/>
    </location>
</feature>
<evidence type="ECO:0000259" key="1">
    <source>
        <dbReference type="PROSITE" id="PS50011"/>
    </source>
</evidence>
<dbReference type="InterPro" id="IPR011009">
    <property type="entry name" value="Kinase-like_dom_sf"/>
</dbReference>
<dbReference type="Pfam" id="PF01636">
    <property type="entry name" value="APH"/>
    <property type="match status" value="1"/>
</dbReference>
<evidence type="ECO:0000313" key="2">
    <source>
        <dbReference type="EMBL" id="PES88442.1"/>
    </source>
</evidence>
<dbReference type="InterPro" id="IPR000719">
    <property type="entry name" value="Prot_kinase_dom"/>
</dbReference>
<organism evidence="2 3">
    <name type="scientific">Bacillus cereus</name>
    <dbReference type="NCBI Taxonomy" id="1396"/>
    <lineage>
        <taxon>Bacteria</taxon>
        <taxon>Bacillati</taxon>
        <taxon>Bacillota</taxon>
        <taxon>Bacilli</taxon>
        <taxon>Bacillales</taxon>
        <taxon>Bacillaceae</taxon>
        <taxon>Bacillus</taxon>
        <taxon>Bacillus cereus group</taxon>
    </lineage>
</organism>
<dbReference type="EMBL" id="NTZF01000048">
    <property type="protein sequence ID" value="PES88442.1"/>
    <property type="molecule type" value="Genomic_DNA"/>
</dbReference>
<comment type="caution">
    <text evidence="2">The sequence shown here is derived from an EMBL/GenBank/DDBJ whole genome shotgun (WGS) entry which is preliminary data.</text>
</comment>
<dbReference type="AlphaFoldDB" id="A0A2B2G142"/>
<protein>
    <submittedName>
        <fullName evidence="2">Aminoglycoside phosphotransferase</fullName>
    </submittedName>
</protein>
<dbReference type="GO" id="GO:0004672">
    <property type="term" value="F:protein kinase activity"/>
    <property type="evidence" value="ECO:0007669"/>
    <property type="project" value="InterPro"/>
</dbReference>
<evidence type="ECO:0000313" key="3">
    <source>
        <dbReference type="Proteomes" id="UP000220900"/>
    </source>
</evidence>
<accession>A0A2B2G142</accession>
<sequence>MSLGKLIGRGNTAEVFELSDKEVLKLFYEKIPFEYIEKEHKTSKVINHLGIPSPNVGKFMEIDNTLGIIYEKITGKSFTQVLSSQPLLLKKNAHIFAKLQVSFHEKRTDKLPLQKEYLSRNISGTNLLSKEEKELILSHLSQLPEDNKVCHGDYHSDNIMLMDGKAKILDWMTGTSGNPCADVARTLIIMRYSYLPSDMPGVTKLLIQIVRKLFTRYYLNSYIKLTNISRESIDKWILPVMAARLIEGIPEPEKQFLLRAIKQNLQTFIGVDLK</sequence>
<proteinExistence type="predicted"/>